<name>A0A9W7CMD8_9STRA</name>
<feature type="compositionally biased region" description="Polar residues" evidence="1">
    <location>
        <begin position="1"/>
        <end position="14"/>
    </location>
</feature>
<sequence length="126" mass="13754">MTDDSAPQASQQSVDDAPEMLIKPGQKFATPTPGDADRVFYESLYQQKPESVMAQNFVIEYGLLPDDEHKTLYKTYITRKRNPSQSISPIKKEKKIKIKSQIIDDTGGDTGFSGKGGSEGVGVGAL</sequence>
<dbReference type="EMBL" id="BRXW01000122">
    <property type="protein sequence ID" value="GMI08340.1"/>
    <property type="molecule type" value="Genomic_DNA"/>
</dbReference>
<evidence type="ECO:0000313" key="3">
    <source>
        <dbReference type="Proteomes" id="UP001165122"/>
    </source>
</evidence>
<dbReference type="AlphaFoldDB" id="A0A9W7CMD8"/>
<feature type="region of interest" description="Disordered" evidence="1">
    <location>
        <begin position="1"/>
        <end position="34"/>
    </location>
</feature>
<dbReference type="Proteomes" id="UP001165122">
    <property type="component" value="Unassembled WGS sequence"/>
</dbReference>
<feature type="compositionally biased region" description="Gly residues" evidence="1">
    <location>
        <begin position="108"/>
        <end position="126"/>
    </location>
</feature>
<organism evidence="2 3">
    <name type="scientific">Triparma laevis f. longispina</name>
    <dbReference type="NCBI Taxonomy" id="1714387"/>
    <lineage>
        <taxon>Eukaryota</taxon>
        <taxon>Sar</taxon>
        <taxon>Stramenopiles</taxon>
        <taxon>Ochrophyta</taxon>
        <taxon>Bolidophyceae</taxon>
        <taxon>Parmales</taxon>
        <taxon>Triparmaceae</taxon>
        <taxon>Triparma</taxon>
    </lineage>
</organism>
<keyword evidence="3" id="KW-1185">Reference proteome</keyword>
<comment type="caution">
    <text evidence="2">The sequence shown here is derived from an EMBL/GenBank/DDBJ whole genome shotgun (WGS) entry which is preliminary data.</text>
</comment>
<evidence type="ECO:0000256" key="1">
    <source>
        <dbReference type="SAM" id="MobiDB-lite"/>
    </source>
</evidence>
<accession>A0A9W7CMD8</accession>
<protein>
    <submittedName>
        <fullName evidence="2">Uncharacterized protein</fullName>
    </submittedName>
</protein>
<reference evidence="3" key="1">
    <citation type="journal article" date="2023" name="Commun. Biol.">
        <title>Genome analysis of Parmales, the sister group of diatoms, reveals the evolutionary specialization of diatoms from phago-mixotrophs to photoautotrophs.</title>
        <authorList>
            <person name="Ban H."/>
            <person name="Sato S."/>
            <person name="Yoshikawa S."/>
            <person name="Yamada K."/>
            <person name="Nakamura Y."/>
            <person name="Ichinomiya M."/>
            <person name="Sato N."/>
            <person name="Blanc-Mathieu R."/>
            <person name="Endo H."/>
            <person name="Kuwata A."/>
            <person name="Ogata H."/>
        </authorList>
    </citation>
    <scope>NUCLEOTIDE SEQUENCE [LARGE SCALE GENOMIC DNA]</scope>
    <source>
        <strain evidence="3">NIES 3700</strain>
    </source>
</reference>
<feature type="region of interest" description="Disordered" evidence="1">
    <location>
        <begin position="106"/>
        <end position="126"/>
    </location>
</feature>
<dbReference type="PANTHER" id="PTHR33828">
    <property type="entry name" value="OS05G0596200 PROTEIN"/>
    <property type="match status" value="1"/>
</dbReference>
<evidence type="ECO:0000313" key="2">
    <source>
        <dbReference type="EMBL" id="GMI08340.1"/>
    </source>
</evidence>
<gene>
    <name evidence="2" type="ORF">TrLO_g6490</name>
</gene>
<dbReference type="OrthoDB" id="361835at2759"/>
<dbReference type="PANTHER" id="PTHR33828:SF2">
    <property type="entry name" value="NUCLEOLIN"/>
    <property type="match status" value="1"/>
</dbReference>
<proteinExistence type="predicted"/>